<dbReference type="Gene3D" id="3.40.50.150">
    <property type="entry name" value="Vaccinia Virus protein VP39"/>
    <property type="match status" value="1"/>
</dbReference>
<gene>
    <name evidence="3" type="ORF">H9735_13320</name>
</gene>
<dbReference type="InterPro" id="IPR029063">
    <property type="entry name" value="SAM-dependent_MTases_sf"/>
</dbReference>
<evidence type="ECO:0000256" key="1">
    <source>
        <dbReference type="ARBA" id="ARBA00022679"/>
    </source>
</evidence>
<dbReference type="PANTHER" id="PTHR43861">
    <property type="entry name" value="TRANS-ACONITATE 2-METHYLTRANSFERASE-RELATED"/>
    <property type="match status" value="1"/>
</dbReference>
<proteinExistence type="predicted"/>
<dbReference type="InterPro" id="IPR041698">
    <property type="entry name" value="Methyltransf_25"/>
</dbReference>
<protein>
    <submittedName>
        <fullName evidence="3">Methyltransferase domain-containing protein</fullName>
    </submittedName>
</protein>
<dbReference type="Proteomes" id="UP000886721">
    <property type="component" value="Unassembled WGS sequence"/>
</dbReference>
<reference evidence="3" key="2">
    <citation type="submission" date="2021-04" db="EMBL/GenBank/DDBJ databases">
        <authorList>
            <person name="Gilroy R."/>
        </authorList>
    </citation>
    <scope>NUCLEOTIDE SEQUENCE</scope>
    <source>
        <strain evidence="3">CHK191-13928</strain>
    </source>
</reference>
<dbReference type="GO" id="GO:0008168">
    <property type="term" value="F:methyltransferase activity"/>
    <property type="evidence" value="ECO:0007669"/>
    <property type="project" value="UniProtKB-KW"/>
</dbReference>
<sequence length="244" mass="28881">MGSYENFARVYDEFMDQTPYDLWCDHILKIFSRYHVPQNGSILELGCGTGKMTRRLAAKGYELTAVDNSLDMLEIARSKTEDPILYVYQDMTELELPGKVDAAISVCDCMNYLLEEEDLLETFRRVRKYLKPEGVFFFDMNSRYKYEHLLAQNTFAEDREDASFIWDNFYDEEERINEYQISLFLRNPEGTYDKFEEDHFQKAYEIEEVRDLLYRAGFEKVCALDAESLEEPAEESQRIGYIAW</sequence>
<keyword evidence="1" id="KW-0808">Transferase</keyword>
<comment type="caution">
    <text evidence="3">The sequence shown here is derived from an EMBL/GenBank/DDBJ whole genome shotgun (WGS) entry which is preliminary data.</text>
</comment>
<evidence type="ECO:0000259" key="2">
    <source>
        <dbReference type="Pfam" id="PF13649"/>
    </source>
</evidence>
<feature type="domain" description="Methyltransferase" evidence="2">
    <location>
        <begin position="42"/>
        <end position="134"/>
    </location>
</feature>
<dbReference type="Gene3D" id="2.20.25.110">
    <property type="entry name" value="S-adenosyl-L-methionine-dependent methyltransferases"/>
    <property type="match status" value="1"/>
</dbReference>
<dbReference type="CDD" id="cd02440">
    <property type="entry name" value="AdoMet_MTases"/>
    <property type="match status" value="1"/>
</dbReference>
<reference evidence="3" key="1">
    <citation type="journal article" date="2021" name="PeerJ">
        <title>Extensive microbial diversity within the chicken gut microbiome revealed by metagenomics and culture.</title>
        <authorList>
            <person name="Gilroy R."/>
            <person name="Ravi A."/>
            <person name="Getino M."/>
            <person name="Pursley I."/>
            <person name="Horton D.L."/>
            <person name="Alikhan N.F."/>
            <person name="Baker D."/>
            <person name="Gharbi K."/>
            <person name="Hall N."/>
            <person name="Watson M."/>
            <person name="Adriaenssens E.M."/>
            <person name="Foster-Nyarko E."/>
            <person name="Jarju S."/>
            <person name="Secka A."/>
            <person name="Antonio M."/>
            <person name="Oren A."/>
            <person name="Chaudhuri R.R."/>
            <person name="La Ragione R."/>
            <person name="Hildebrand F."/>
            <person name="Pallen M.J."/>
        </authorList>
    </citation>
    <scope>NUCLEOTIDE SEQUENCE</scope>
    <source>
        <strain evidence="3">CHK191-13928</strain>
    </source>
</reference>
<dbReference type="GO" id="GO:0032259">
    <property type="term" value="P:methylation"/>
    <property type="evidence" value="ECO:0007669"/>
    <property type="project" value="UniProtKB-KW"/>
</dbReference>
<dbReference type="Pfam" id="PF13649">
    <property type="entry name" value="Methyltransf_25"/>
    <property type="match status" value="1"/>
</dbReference>
<name>A0A9D1WXJ2_9FIRM</name>
<dbReference type="AlphaFoldDB" id="A0A9D1WXJ2"/>
<evidence type="ECO:0000313" key="3">
    <source>
        <dbReference type="EMBL" id="HIX69083.1"/>
    </source>
</evidence>
<evidence type="ECO:0000313" key="4">
    <source>
        <dbReference type="Proteomes" id="UP000886721"/>
    </source>
</evidence>
<keyword evidence="3" id="KW-0489">Methyltransferase</keyword>
<dbReference type="SUPFAM" id="SSF53335">
    <property type="entry name" value="S-adenosyl-L-methionine-dependent methyltransferases"/>
    <property type="match status" value="1"/>
</dbReference>
<dbReference type="EMBL" id="DXEM01000040">
    <property type="protein sequence ID" value="HIX69083.1"/>
    <property type="molecule type" value="Genomic_DNA"/>
</dbReference>
<accession>A0A9D1WXJ2</accession>
<organism evidence="3 4">
    <name type="scientific">Candidatus Anaerostipes excrementavium</name>
    <dbReference type="NCBI Taxonomy" id="2838463"/>
    <lineage>
        <taxon>Bacteria</taxon>
        <taxon>Bacillati</taxon>
        <taxon>Bacillota</taxon>
        <taxon>Clostridia</taxon>
        <taxon>Lachnospirales</taxon>
        <taxon>Lachnospiraceae</taxon>
        <taxon>Anaerostipes</taxon>
    </lineage>
</organism>